<dbReference type="NCBIfam" id="TIGR00099">
    <property type="entry name" value="Cof-subfamily"/>
    <property type="match status" value="1"/>
</dbReference>
<evidence type="ECO:0000313" key="2">
    <source>
        <dbReference type="Proteomes" id="UP000603865"/>
    </source>
</evidence>
<dbReference type="NCBIfam" id="TIGR01484">
    <property type="entry name" value="HAD-SF-IIB"/>
    <property type="match status" value="1"/>
</dbReference>
<protein>
    <recommendedName>
        <fullName evidence="3">Cof-type HAD-IIB family hydrolase</fullName>
    </recommendedName>
</protein>
<dbReference type="InterPro" id="IPR023214">
    <property type="entry name" value="HAD_sf"/>
</dbReference>
<dbReference type="GO" id="GO:0000287">
    <property type="term" value="F:magnesium ion binding"/>
    <property type="evidence" value="ECO:0007669"/>
    <property type="project" value="TreeGrafter"/>
</dbReference>
<dbReference type="SUPFAM" id="SSF56784">
    <property type="entry name" value="HAD-like"/>
    <property type="match status" value="1"/>
</dbReference>
<comment type="caution">
    <text evidence="1">The sequence shown here is derived from an EMBL/GenBank/DDBJ whole genome shotgun (WGS) entry which is preliminary data.</text>
</comment>
<dbReference type="GO" id="GO:0016791">
    <property type="term" value="F:phosphatase activity"/>
    <property type="evidence" value="ECO:0007669"/>
    <property type="project" value="TreeGrafter"/>
</dbReference>
<proteinExistence type="predicted"/>
<name>A0A918BVK7_9DEIO</name>
<dbReference type="GO" id="GO:0005829">
    <property type="term" value="C:cytosol"/>
    <property type="evidence" value="ECO:0007669"/>
    <property type="project" value="TreeGrafter"/>
</dbReference>
<evidence type="ECO:0000313" key="1">
    <source>
        <dbReference type="EMBL" id="GGQ92340.1"/>
    </source>
</evidence>
<dbReference type="InterPro" id="IPR006379">
    <property type="entry name" value="HAD-SF_hydro_IIB"/>
</dbReference>
<dbReference type="Proteomes" id="UP000603865">
    <property type="component" value="Unassembled WGS sequence"/>
</dbReference>
<sequence length="273" mass="29053">MLGLTCIDVDGTLVGSSNEVLPQVWDAAERAVAAGMHLCLCSGRPAFGKALEYARRLDPHGWHVFQNGASVVNMETGESMSEGLPHDLLLELVEKSRKLGRILEVYTDSEYAVESTERMAVDHAALLGVPYVQRDPLSLTGQIVRVQWVVPIAETEAVLAESHEGLSLHPAGSPAMPDTMFISVTREGVSKASAVRNVAAKYHLQLSDVMMVGDGENDVSVMNEVGHPVAMGNAVAGALAASRYTVGSVEDAGLVEALDLALKLERTDVLPVG</sequence>
<dbReference type="EMBL" id="BMQL01000001">
    <property type="protein sequence ID" value="GGQ92340.1"/>
    <property type="molecule type" value="Genomic_DNA"/>
</dbReference>
<organism evidence="1 2">
    <name type="scientific">Deinococcus ruber</name>
    <dbReference type="NCBI Taxonomy" id="1848197"/>
    <lineage>
        <taxon>Bacteria</taxon>
        <taxon>Thermotogati</taxon>
        <taxon>Deinococcota</taxon>
        <taxon>Deinococci</taxon>
        <taxon>Deinococcales</taxon>
        <taxon>Deinococcaceae</taxon>
        <taxon>Deinococcus</taxon>
    </lineage>
</organism>
<reference evidence="1" key="2">
    <citation type="submission" date="2020-09" db="EMBL/GenBank/DDBJ databases">
        <authorList>
            <person name="Sun Q."/>
            <person name="Ohkuma M."/>
        </authorList>
    </citation>
    <scope>NUCLEOTIDE SEQUENCE</scope>
    <source>
        <strain evidence="1">JCM 31311</strain>
    </source>
</reference>
<keyword evidence="2" id="KW-1185">Reference proteome</keyword>
<dbReference type="RefSeq" id="WP_189087458.1">
    <property type="nucleotide sequence ID" value="NZ_BMQL01000001.1"/>
</dbReference>
<dbReference type="Pfam" id="PF08282">
    <property type="entry name" value="Hydrolase_3"/>
    <property type="match status" value="1"/>
</dbReference>
<dbReference type="Gene3D" id="3.40.50.1000">
    <property type="entry name" value="HAD superfamily/HAD-like"/>
    <property type="match status" value="1"/>
</dbReference>
<dbReference type="AlphaFoldDB" id="A0A918BVK7"/>
<dbReference type="InterPro" id="IPR000150">
    <property type="entry name" value="Cof"/>
</dbReference>
<dbReference type="PANTHER" id="PTHR10000">
    <property type="entry name" value="PHOSPHOSERINE PHOSPHATASE"/>
    <property type="match status" value="1"/>
</dbReference>
<reference evidence="1" key="1">
    <citation type="journal article" date="2014" name="Int. J. Syst. Evol. Microbiol.">
        <title>Complete genome sequence of Corynebacterium casei LMG S-19264T (=DSM 44701T), isolated from a smear-ripened cheese.</title>
        <authorList>
            <consortium name="US DOE Joint Genome Institute (JGI-PGF)"/>
            <person name="Walter F."/>
            <person name="Albersmeier A."/>
            <person name="Kalinowski J."/>
            <person name="Ruckert C."/>
        </authorList>
    </citation>
    <scope>NUCLEOTIDE SEQUENCE</scope>
    <source>
        <strain evidence="1">JCM 31311</strain>
    </source>
</reference>
<dbReference type="InterPro" id="IPR036412">
    <property type="entry name" value="HAD-like_sf"/>
</dbReference>
<gene>
    <name evidence="1" type="ORF">GCM10008957_00320</name>
</gene>
<accession>A0A918BVK7</accession>
<evidence type="ECO:0008006" key="3">
    <source>
        <dbReference type="Google" id="ProtNLM"/>
    </source>
</evidence>
<dbReference type="PANTHER" id="PTHR10000:SF8">
    <property type="entry name" value="HAD SUPERFAMILY HYDROLASE-LIKE, TYPE 3"/>
    <property type="match status" value="1"/>
</dbReference>
<dbReference type="PROSITE" id="PS01229">
    <property type="entry name" value="COF_2"/>
    <property type="match status" value="1"/>
</dbReference>
<dbReference type="Gene3D" id="3.30.1240.10">
    <property type="match status" value="1"/>
</dbReference>